<dbReference type="EMBL" id="CM041550">
    <property type="protein sequence ID" value="KAI3356487.1"/>
    <property type="molecule type" value="Genomic_DNA"/>
</dbReference>
<organism evidence="1 2">
    <name type="scientific">Scortum barcoo</name>
    <name type="common">barcoo grunter</name>
    <dbReference type="NCBI Taxonomy" id="214431"/>
    <lineage>
        <taxon>Eukaryota</taxon>
        <taxon>Metazoa</taxon>
        <taxon>Chordata</taxon>
        <taxon>Craniata</taxon>
        <taxon>Vertebrata</taxon>
        <taxon>Euteleostomi</taxon>
        <taxon>Actinopterygii</taxon>
        <taxon>Neopterygii</taxon>
        <taxon>Teleostei</taxon>
        <taxon>Neoteleostei</taxon>
        <taxon>Acanthomorphata</taxon>
        <taxon>Eupercaria</taxon>
        <taxon>Centrarchiformes</taxon>
        <taxon>Terapontoidei</taxon>
        <taxon>Terapontidae</taxon>
        <taxon>Scortum</taxon>
    </lineage>
</organism>
<dbReference type="Proteomes" id="UP000831701">
    <property type="component" value="Chromosome 20"/>
</dbReference>
<comment type="caution">
    <text evidence="1">The sequence shown here is derived from an EMBL/GenBank/DDBJ whole genome shotgun (WGS) entry which is preliminary data.</text>
</comment>
<proteinExistence type="predicted"/>
<protein>
    <submittedName>
        <fullName evidence="1">Uncharacterized protein</fullName>
    </submittedName>
</protein>
<sequence>MIAMSSCGSTSCFSRSSLSPLSAVCLVVADPGRSVMSARFRLPAGRSYNVRATELERDRQHTQVVCNVLLLDNTVQAFKVSKSDHGQVLLDAVFKHLELTERDYFGLHLADDSLDTQRWLDPNKPIRKQLKRGSPHNLSFRVKFFVTDPNKLQEEYTRYQYFLQIKQDILTGRLPCPHNTAALLASYAVQSELGDYTETEHTAGYLSEYCFIPNPPQDFHKEVSKHHQQHSGLSPAQSEFNYLNTARTLELYGVELHYARDQSNTEILIGVMSAGIVVYKNRVRINYFPWLKIVKISFKCKQFFVQLRREPTETRETLLGFNMVNYRACKNLWKACVEHHTFFRLERPIPPQKNFFAHYFTLGSKFRYCGRTEVQSVQYGKEKGIKDRVFARSPSKPLARKLLGGTDWESVSRNSLSDERLETQSLPTRSPPGTPNQNSLFVQEGTRLRPSSVGHLVDHVIHASPSLPVFSSNHKSASSTQANSISLDSTPSPEGLDGQPPALPPKQLSRKTLSQIIQAHSQQSLLDNHLNEMYDVPVNADKTTLNGVVPHDNLVLIKMRPDEHGRFGFNVKGGADQKMPIIVSRVAPGTSADLCVPRLNEGDQVVLINGRDISDHTHDQVVMFIKASCESHSGELILLVRPNAIYDVVEEKVDSEPDFQYIPEKSPQDPGQLDQHALRDSMVALKEGLSSGAILAQFDQLYRKRPGMTMLCAKLPQNVSKNRYRDISPYDATRVILKSTDDYINANYINMEIPASSLINRYIACQGPLPNTCPDFWQMTWEQGSSMVVMLTTQVKCHQYWPNPDSSATYGDFTVICHNEEGNSAFLVREMTLVHTQSEQQRELTQIQYLAWPDHGVPDDSTDFLDFVALVRTKRAGQDQPMVVHCSAGIGRTGVLITMETALCLMECGQPVYPLDIVRTMRDQRAMMIQTPSQYRFVCEAILKVYEEGLVKPLKTTIYQQREKVDEEKEEEKKEQQKAEEGEVTAATEGGEASVAELLEGGLDEDDDDDEEVEVLDVGEVTEEGEEEDDDEEEEEVEEPSVASAASAASATSVTSETSVNPDSDTANPTLGRRSIRKHAEKARLREAQRATTHIPAAGDAKSIITCRVSLLDGTDVSVDLPLFLDEHHAGKNIILFKKKAKGEELFDQIMYHLDIVEKDYFGLRFMDSAQVPHWLDVTKSIKKQVKTVTLICLPVGPPYCLHMRVKFYSSEPNNLHEELTRYLFVLQLKQDILSGKLECPFETAVELAAFSLQAELGDCDPLDHNLDLVSEFRFIPNQTEEVELAIYNAWKECRGQTPAQAEINYLNKAKWLEMYGVDMHMVKARDGNEYSLGLTPTGVLVFEGDTKIGLFFCKLFTSVIHNQLERQSIRQPRQYNKARRSTSFERRPSRRYSRRTMQNRGPFHPQEVLSSGNGVSSSKDNKVSPGRGAWSGVPVVNPVAASACGPMEIEALPRSPGGEKRSMPMVADLMETCIDDVLSAPVVPPVTTADEAGPSNAFSASSVTGEDPPSLTDAAARLKQLALESSPLPATPRNNINVNMVMNNQEDVVKLTEKCALNSTGSSPVVTPLRNPEDLKSNILKAQVEAAALKGSLEEHVVMVGDKNCNLQEASARLKVRTGRMGSNSSLSVSGRPDVQDSWDLLKPASLVSSAGASAERLAEDLNPSVPKMPSESASEGMAPKVKAEEVDLQSAAPLSDNLIDFTDPTPVLPPVQQPKPLITPRWIIPTAAPPGVFTNGLLDLDPPAKVNPLLPADGGAALTPALPHLAHTRNTISTSTVAQQPASEDGAKPRGLLTTEL</sequence>
<evidence type="ECO:0000313" key="1">
    <source>
        <dbReference type="EMBL" id="KAI3356487.1"/>
    </source>
</evidence>
<accession>A0ACB8VLE3</accession>
<keyword evidence="2" id="KW-1185">Reference proteome</keyword>
<reference evidence="1" key="1">
    <citation type="submission" date="2022-04" db="EMBL/GenBank/DDBJ databases">
        <title>Jade perch genome.</title>
        <authorList>
            <person name="Chao B."/>
        </authorList>
    </citation>
    <scope>NUCLEOTIDE SEQUENCE</scope>
    <source>
        <strain evidence="1">CB-2022</strain>
    </source>
</reference>
<gene>
    <name evidence="1" type="ORF">L3Q82_017694</name>
</gene>
<evidence type="ECO:0000313" key="2">
    <source>
        <dbReference type="Proteomes" id="UP000831701"/>
    </source>
</evidence>
<name>A0ACB8VLE3_9TELE</name>